<protein>
    <recommendedName>
        <fullName evidence="3">Lipoprotein</fullName>
    </recommendedName>
</protein>
<name>A0AA49ET89_9CAUD</name>
<organism evidence="1 2">
    <name type="scientific">Arthrobacter phage Emotion</name>
    <dbReference type="NCBI Taxonomy" id="3038361"/>
    <lineage>
        <taxon>Viruses</taxon>
        <taxon>Duplodnaviria</taxon>
        <taxon>Heunggongvirae</taxon>
        <taxon>Uroviricota</taxon>
        <taxon>Caudoviricetes</taxon>
        <taxon>Casidaviridae</taxon>
        <taxon>Emotionvirus</taxon>
        <taxon>Emotionvirus emotion</taxon>
    </lineage>
</organism>
<accession>A0AA49ET89</accession>
<dbReference type="PROSITE" id="PS51257">
    <property type="entry name" value="PROKAR_LIPOPROTEIN"/>
    <property type="match status" value="1"/>
</dbReference>
<keyword evidence="2" id="KW-1185">Reference proteome</keyword>
<evidence type="ECO:0000313" key="2">
    <source>
        <dbReference type="Proteomes" id="UP001240749"/>
    </source>
</evidence>
<proteinExistence type="predicted"/>
<gene>
    <name evidence="1" type="primary">30</name>
    <name evidence="1" type="ORF">SEA_EMOTION_30</name>
</gene>
<sequence length="85" mass="8485">MNRPTITKAIALAGALAVALGLGACAAPGPRPTEPSDALAAVSNSAGEGSLYEVPVTLSDGRKVICVTFVGHYKGGVSCDWEGAK</sequence>
<reference evidence="1" key="1">
    <citation type="submission" date="2023-03" db="EMBL/GenBank/DDBJ databases">
        <authorList>
            <person name="Barcik Weissman S.N."/>
            <person name="Chang S."/>
            <person name="Chen D.A."/>
            <person name="Chew B."/>
            <person name="De Jesus J.L."/>
            <person name="Han M.T."/>
            <person name="Hsu T.-Y."/>
            <person name="Rivera W."/>
            <person name="Vu T.L."/>
            <person name="Garza D.R."/>
            <person name="Stephenson J.C."/>
            <person name="Zorawik M."/>
            <person name="Reddi K."/>
            <person name="Freise A.C."/>
            <person name="Furlong K.P."/>
            <person name="Rudner A.D."/>
            <person name="Beyer A.R."/>
            <person name="Chong R.A."/>
            <person name="Edgington N.P."/>
            <person name="Garcia Costas A.M."/>
            <person name="Gibb B.P."/>
            <person name="Klyczek K.K."/>
            <person name="Swerdlow S.J."/>
            <person name="Russell D.A."/>
            <person name="Jacobs-Sera D."/>
            <person name="Hatfull G.F."/>
        </authorList>
    </citation>
    <scope>NUCLEOTIDE SEQUENCE</scope>
</reference>
<dbReference type="Proteomes" id="UP001240749">
    <property type="component" value="Segment"/>
</dbReference>
<evidence type="ECO:0008006" key="3">
    <source>
        <dbReference type="Google" id="ProtNLM"/>
    </source>
</evidence>
<evidence type="ECO:0000313" key="1">
    <source>
        <dbReference type="EMBL" id="WGH21379.1"/>
    </source>
</evidence>
<dbReference type="EMBL" id="OQ709216">
    <property type="protein sequence ID" value="WGH21379.1"/>
    <property type="molecule type" value="Genomic_DNA"/>
</dbReference>